<dbReference type="InterPro" id="IPR013761">
    <property type="entry name" value="SAM/pointed_sf"/>
</dbReference>
<feature type="region of interest" description="Disordered" evidence="2">
    <location>
        <begin position="1056"/>
        <end position="1098"/>
    </location>
</feature>
<dbReference type="SUPFAM" id="SSF52087">
    <property type="entry name" value="CRAL/TRIO domain"/>
    <property type="match status" value="1"/>
</dbReference>
<dbReference type="PROSITE" id="PS50191">
    <property type="entry name" value="CRAL_TRIO"/>
    <property type="match status" value="1"/>
</dbReference>
<dbReference type="Pfam" id="PF07647">
    <property type="entry name" value="SAM_2"/>
    <property type="match status" value="1"/>
</dbReference>
<gene>
    <name evidence="5" type="ORF">WJX75_000628</name>
</gene>
<feature type="region of interest" description="Disordered" evidence="2">
    <location>
        <begin position="1148"/>
        <end position="1224"/>
    </location>
</feature>
<feature type="region of interest" description="Disordered" evidence="2">
    <location>
        <begin position="72"/>
        <end position="101"/>
    </location>
</feature>
<dbReference type="Pfam" id="PF00650">
    <property type="entry name" value="CRAL_TRIO"/>
    <property type="match status" value="1"/>
</dbReference>
<feature type="compositionally biased region" description="Polar residues" evidence="2">
    <location>
        <begin position="262"/>
        <end position="280"/>
    </location>
</feature>
<feature type="domain" description="SAM" evidence="3">
    <location>
        <begin position="8"/>
        <end position="72"/>
    </location>
</feature>
<dbReference type="PROSITE" id="PS50105">
    <property type="entry name" value="SAM_DOMAIN"/>
    <property type="match status" value="1"/>
</dbReference>
<dbReference type="Gene3D" id="1.10.150.50">
    <property type="entry name" value="Transcription Factor, Ets-1"/>
    <property type="match status" value="1"/>
</dbReference>
<feature type="compositionally biased region" description="Pro residues" evidence="2">
    <location>
        <begin position="1060"/>
        <end position="1074"/>
    </location>
</feature>
<dbReference type="Proteomes" id="UP001491310">
    <property type="component" value="Unassembled WGS sequence"/>
</dbReference>
<feature type="compositionally biased region" description="Polar residues" evidence="2">
    <location>
        <begin position="74"/>
        <end position="95"/>
    </location>
</feature>
<dbReference type="InterPro" id="IPR001660">
    <property type="entry name" value="SAM"/>
</dbReference>
<feature type="region of interest" description="Disordered" evidence="2">
    <location>
        <begin position="178"/>
        <end position="235"/>
    </location>
</feature>
<dbReference type="EMBL" id="JALJOT010000010">
    <property type="protein sequence ID" value="KAK9906364.1"/>
    <property type="molecule type" value="Genomic_DNA"/>
</dbReference>
<name>A0ABR2YJM4_9CHLO</name>
<evidence type="ECO:0000259" key="3">
    <source>
        <dbReference type="PROSITE" id="PS50105"/>
    </source>
</evidence>
<organism evidence="5 6">
    <name type="scientific">Coccomyxa subellipsoidea</name>
    <dbReference type="NCBI Taxonomy" id="248742"/>
    <lineage>
        <taxon>Eukaryota</taxon>
        <taxon>Viridiplantae</taxon>
        <taxon>Chlorophyta</taxon>
        <taxon>core chlorophytes</taxon>
        <taxon>Trebouxiophyceae</taxon>
        <taxon>Trebouxiophyceae incertae sedis</taxon>
        <taxon>Coccomyxaceae</taxon>
        <taxon>Coccomyxa</taxon>
    </lineage>
</organism>
<dbReference type="Gene3D" id="3.40.525.10">
    <property type="entry name" value="CRAL-TRIO lipid binding domain"/>
    <property type="match status" value="1"/>
</dbReference>
<evidence type="ECO:0008006" key="7">
    <source>
        <dbReference type="Google" id="ProtNLM"/>
    </source>
</evidence>
<keyword evidence="1" id="KW-0175">Coiled coil</keyword>
<feature type="region of interest" description="Disordered" evidence="2">
    <location>
        <begin position="252"/>
        <end position="280"/>
    </location>
</feature>
<dbReference type="InterPro" id="IPR001251">
    <property type="entry name" value="CRAL-TRIO_dom"/>
</dbReference>
<accession>A0ABR2YJM4</accession>
<evidence type="ECO:0000313" key="5">
    <source>
        <dbReference type="EMBL" id="KAK9906364.1"/>
    </source>
</evidence>
<dbReference type="CDD" id="cd00170">
    <property type="entry name" value="SEC14"/>
    <property type="match status" value="1"/>
</dbReference>
<feature type="compositionally biased region" description="Low complexity" evidence="2">
    <location>
        <begin position="1164"/>
        <end position="1190"/>
    </location>
</feature>
<dbReference type="SMART" id="SM00454">
    <property type="entry name" value="SAM"/>
    <property type="match status" value="1"/>
</dbReference>
<dbReference type="InterPro" id="IPR036865">
    <property type="entry name" value="CRAL-TRIO_dom_sf"/>
</dbReference>
<reference evidence="5 6" key="1">
    <citation type="journal article" date="2024" name="Nat. Commun.">
        <title>Phylogenomics reveals the evolutionary origins of lichenization in chlorophyte algae.</title>
        <authorList>
            <person name="Puginier C."/>
            <person name="Libourel C."/>
            <person name="Otte J."/>
            <person name="Skaloud P."/>
            <person name="Haon M."/>
            <person name="Grisel S."/>
            <person name="Petersen M."/>
            <person name="Berrin J.G."/>
            <person name="Delaux P.M."/>
            <person name="Dal Grande F."/>
            <person name="Keller J."/>
        </authorList>
    </citation>
    <scope>NUCLEOTIDE SEQUENCE [LARGE SCALE GENOMIC DNA]</scope>
    <source>
        <strain evidence="5 6">SAG 216-7</strain>
    </source>
</reference>
<evidence type="ECO:0000313" key="6">
    <source>
        <dbReference type="Proteomes" id="UP001491310"/>
    </source>
</evidence>
<sequence>MQLPVEVWGVKEVCDWVEHLGLGQYRKRFLHHCIGGPLLLQLTDAHLKMDLAIPSLGHRRGLLMAIQDLRGHQPVSSPQSNWNGRTSAAGNTSPAEPSPVATISREDSRTLANPFAIEHQRGLWLRHLDKARARAALRLAAAGQAERNVALAREEVERLKGQLTALQRSRMAAAIQSSSDTHTHGIDRQGIVPWQPTGVGRQSYSSGGLGSATLQGVDTLSRPQSAKQQSTSHKTDMTPFLQRLEADMQFRKQKLQEKKQRIQSWESGSRASAGTRNTEAQDMKFIQEFAASRTDMADIAAALTAKDRPPPKDDSSAVSPDALGFSNAQIASVRKASGAGRARKLAALIRSATFMQRYRSDLETRDARLQELAEDWFKRTLYNDKAPEGRQARFHKPVVTAGQHEAADVEAARRHFVSLGWEAAEVAAGDVDAQLDAVLARARSLQEFARRCRMLAPSARAAEQPPAFGGDGLDSLQHWYTERHPKADLADKGSSEQHQSPLQESIELLKECREDQLAHLEHLKGSRKLLAVFRAVRSQRFVRDTEADVRAREQRSAAALAALEPVRKHLTAAEANAFYGRLMEDSERRVRNREELRQKAFEAESKKQKEAQEELKLMHRKSRAHAARTRPQSFPAFAGISASNPFAVASAPEASRKRRWPWRSHVKHKPTEEVPLSVRQRRLLAATSAAQRLGRRQVASVKDGTALALLLKVLLVALLRRFQPKAVASFELLSLAVPLPDLLVHWMRRPPVSDSFPLAMRKTAQDLTAFSVPLLVSRAFGTMAALLSHRRPPRPVRRSISESVLVLREIAADVEEELPGVPLQGAPGFASHLAAHRAALHADELAEMARVLDAKGVRLPPDRFDASQAELLRYAACCGLLEASSPEERAVAIEAAAQGVLATLQWRQKRKFMTPQQLHPWDQLIQWHGSDEEGHPILLLHLATMCNECQSAEHAQQAADAVISQVELAVRRRLDNEVGPDQLVAVVDARGASALQVTRKVTLIKETALALNQHYPGRLHRLYVVGLPASLAWVVDTIRPVLHPTTTAALRTCDADEPSIPLPPHVLNPTPDSPCTPGDHAPNGTDTESDYNMPRSTLALPDVPELSEMSLPAASMIRTTPSFADAAAAACSVAGSSTARKRVFIPDSPVTPVTEQRTPRPLRRCASWRSASSAEPSPRLRPSLKRSSYSGGTGSGPGGAAAAEAVRAPSTLRRTSSFPRSHSLSRTLSLGDILADKEALDMAEIEASCEGKAQQ</sequence>
<comment type="caution">
    <text evidence="5">The sequence shown here is derived from an EMBL/GenBank/DDBJ whole genome shotgun (WGS) entry which is preliminary data.</text>
</comment>
<evidence type="ECO:0000259" key="4">
    <source>
        <dbReference type="PROSITE" id="PS50191"/>
    </source>
</evidence>
<feature type="coiled-coil region" evidence="1">
    <location>
        <begin position="142"/>
        <end position="169"/>
    </location>
</feature>
<feature type="domain" description="CRAL-TRIO" evidence="4">
    <location>
        <begin position="927"/>
        <end position="1088"/>
    </location>
</feature>
<dbReference type="SUPFAM" id="SSF47769">
    <property type="entry name" value="SAM/Pointed domain"/>
    <property type="match status" value="1"/>
</dbReference>
<feature type="compositionally biased region" description="Polar residues" evidence="2">
    <location>
        <begin position="200"/>
        <end position="232"/>
    </location>
</feature>
<evidence type="ECO:0000256" key="1">
    <source>
        <dbReference type="SAM" id="Coils"/>
    </source>
</evidence>
<dbReference type="PANTHER" id="PTHR47041">
    <property type="entry name" value="SEC14 CYTOSOLIC FACTOR FAMILY PROTEIN / PHOSPHOGLYCERIDE TRANSFER FAMILY PROTEIN"/>
    <property type="match status" value="1"/>
</dbReference>
<evidence type="ECO:0000256" key="2">
    <source>
        <dbReference type="SAM" id="MobiDB-lite"/>
    </source>
</evidence>
<protein>
    <recommendedName>
        <fullName evidence="7">CRAL-TRIO domain-containing protein</fullName>
    </recommendedName>
</protein>
<feature type="compositionally biased region" description="Low complexity" evidence="2">
    <location>
        <begin position="1200"/>
        <end position="1210"/>
    </location>
</feature>
<keyword evidence="6" id="KW-1185">Reference proteome</keyword>
<feature type="compositionally biased region" description="Polar residues" evidence="2">
    <location>
        <begin position="1212"/>
        <end position="1224"/>
    </location>
</feature>
<proteinExistence type="predicted"/>
<dbReference type="PANTHER" id="PTHR47041:SF5">
    <property type="entry name" value="SEC14 CYTOSOLIC FACTOR FAMILY PROTEIN"/>
    <property type="match status" value="1"/>
</dbReference>